<organism evidence="1 2">
    <name type="scientific">Avena sativa</name>
    <name type="common">Oat</name>
    <dbReference type="NCBI Taxonomy" id="4498"/>
    <lineage>
        <taxon>Eukaryota</taxon>
        <taxon>Viridiplantae</taxon>
        <taxon>Streptophyta</taxon>
        <taxon>Embryophyta</taxon>
        <taxon>Tracheophyta</taxon>
        <taxon>Spermatophyta</taxon>
        <taxon>Magnoliopsida</taxon>
        <taxon>Liliopsida</taxon>
        <taxon>Poales</taxon>
        <taxon>Poaceae</taxon>
        <taxon>BOP clade</taxon>
        <taxon>Pooideae</taxon>
        <taxon>Poodae</taxon>
        <taxon>Poeae</taxon>
        <taxon>Poeae Chloroplast Group 1 (Aveneae type)</taxon>
        <taxon>Aveninae</taxon>
        <taxon>Avena</taxon>
    </lineage>
</organism>
<evidence type="ECO:0000313" key="1">
    <source>
        <dbReference type="EnsemblPlants" id="AVESA.00010b.r2.3DG0547600.1.CDS.1"/>
    </source>
</evidence>
<protein>
    <submittedName>
        <fullName evidence="1">Uncharacterized protein</fullName>
    </submittedName>
</protein>
<proteinExistence type="predicted"/>
<dbReference type="Proteomes" id="UP001732700">
    <property type="component" value="Chromosome 3D"/>
</dbReference>
<name>A0ACD5W2V6_AVESA</name>
<reference evidence="1" key="1">
    <citation type="submission" date="2021-05" db="EMBL/GenBank/DDBJ databases">
        <authorList>
            <person name="Scholz U."/>
            <person name="Mascher M."/>
            <person name="Fiebig A."/>
        </authorList>
    </citation>
    <scope>NUCLEOTIDE SEQUENCE [LARGE SCALE GENOMIC DNA]</scope>
</reference>
<dbReference type="EnsemblPlants" id="AVESA.00010b.r2.3DG0547600.1">
    <property type="protein sequence ID" value="AVESA.00010b.r2.3DG0547600.1.CDS.1"/>
    <property type="gene ID" value="AVESA.00010b.r2.3DG0547600"/>
</dbReference>
<accession>A0ACD5W2V6</accession>
<reference evidence="1" key="2">
    <citation type="submission" date="2025-09" db="UniProtKB">
        <authorList>
            <consortium name="EnsemblPlants"/>
        </authorList>
    </citation>
    <scope>IDENTIFICATION</scope>
</reference>
<sequence>MDIKSSKNSKMLRKEQEEEEFQEADILWPADAAQDLELAKHMYYYLDDDDGGGEEFSSEHRRPSPTTAPNRQKASSSPIDIPGKTKTGRDTAGARALALQAGFSKFSGSLAGAGGSSLMIGSHVFVPPHVIVDRRAKRDTAMLMLVDVPKGRVKAMAAMLE</sequence>
<keyword evidence="2" id="KW-1185">Reference proteome</keyword>
<evidence type="ECO:0000313" key="2">
    <source>
        <dbReference type="Proteomes" id="UP001732700"/>
    </source>
</evidence>